<organism evidence="1 2">
    <name type="scientific">Phytophthora megakarya</name>
    <dbReference type="NCBI Taxonomy" id="4795"/>
    <lineage>
        <taxon>Eukaryota</taxon>
        <taxon>Sar</taxon>
        <taxon>Stramenopiles</taxon>
        <taxon>Oomycota</taxon>
        <taxon>Peronosporomycetes</taxon>
        <taxon>Peronosporales</taxon>
        <taxon>Peronosporaceae</taxon>
        <taxon>Phytophthora</taxon>
    </lineage>
</organism>
<sequence length="137" mass="15746">MTINRQFDHEIPAVHNVVSWKMGSMDLGPIIPEWSRYARFADPAPPALAPQSTKDWFWRNGFEVSEPDLLKLAVKNSHLNTVRWLSKHGYEINSLDLVEMPRSKGNISLFRWIVEYGLPLGFQMARTLAVTHNCVEI</sequence>
<comment type="caution">
    <text evidence="1">The sequence shown here is derived from an EMBL/GenBank/DDBJ whole genome shotgun (WGS) entry which is preliminary data.</text>
</comment>
<proteinExistence type="predicted"/>
<keyword evidence="2" id="KW-1185">Reference proteome</keyword>
<dbReference type="AlphaFoldDB" id="A0A225UQX5"/>
<accession>A0A225UQX5</accession>
<reference evidence="2" key="1">
    <citation type="submission" date="2017-03" db="EMBL/GenBank/DDBJ databases">
        <title>Phytopthora megakarya and P. palmivora, two closely related causual agents of cacao black pod achieved similar genome size and gene model numbers by different mechanisms.</title>
        <authorList>
            <person name="Ali S."/>
            <person name="Shao J."/>
            <person name="Larry D.J."/>
            <person name="Kronmiller B."/>
            <person name="Shen D."/>
            <person name="Strem M.D."/>
            <person name="Melnick R.L."/>
            <person name="Guiltinan M.J."/>
            <person name="Tyler B.M."/>
            <person name="Meinhardt L.W."/>
            <person name="Bailey B.A."/>
        </authorList>
    </citation>
    <scope>NUCLEOTIDE SEQUENCE [LARGE SCALE GENOMIC DNA]</scope>
    <source>
        <strain evidence="2">zdho120</strain>
    </source>
</reference>
<evidence type="ECO:0000313" key="1">
    <source>
        <dbReference type="EMBL" id="OWY95497.1"/>
    </source>
</evidence>
<name>A0A225UQX5_9STRA</name>
<evidence type="ECO:0000313" key="2">
    <source>
        <dbReference type="Proteomes" id="UP000198211"/>
    </source>
</evidence>
<dbReference type="Proteomes" id="UP000198211">
    <property type="component" value="Unassembled WGS sequence"/>
</dbReference>
<gene>
    <name evidence="1" type="ORF">PHMEG_00034487</name>
</gene>
<protein>
    <submittedName>
        <fullName evidence="1">Uncharacterized protein</fullName>
    </submittedName>
</protein>
<dbReference type="EMBL" id="NBNE01012860">
    <property type="protein sequence ID" value="OWY95497.1"/>
    <property type="molecule type" value="Genomic_DNA"/>
</dbReference>